<feature type="compositionally biased region" description="Low complexity" evidence="1">
    <location>
        <begin position="120"/>
        <end position="129"/>
    </location>
</feature>
<gene>
    <name evidence="2" type="ORF">ALECFALPRED_001022</name>
</gene>
<feature type="region of interest" description="Disordered" evidence="1">
    <location>
        <begin position="95"/>
        <end position="139"/>
    </location>
</feature>
<feature type="region of interest" description="Disordered" evidence="1">
    <location>
        <begin position="416"/>
        <end position="447"/>
    </location>
</feature>
<reference evidence="2" key="1">
    <citation type="submission" date="2021-03" db="EMBL/GenBank/DDBJ databases">
        <authorList>
            <person name="Tagirdzhanova G."/>
        </authorList>
    </citation>
    <scope>NUCLEOTIDE SEQUENCE</scope>
</reference>
<sequence>MAPGASSTNNGFREFYAPRATETPTQSQPQPMPQVEHQTPQTSVKLHTFDGAANRAKQDDDDQTEAGCFGEIKNYKAGDEFVLLWKWVDDFMDKRRAKNNSSKSHNIDKSTSSSREARQVPSPAVSPSPEALRRQVTDREDMREYKAQRYTLWGELFYFYQSWKDRQAKKKADQTRQRKREETARRQATERRDQPTRGRSTNRREPPRASSSIPEQDHVADSQKDIARKPVPAYNKKRGEVQKHVVKIAQLPPVHNSVHLHHTPSNNYCTKPSPVRGQMDHSNRETRFSDFLHRERNPRPSQKAARSRETQWTYAVPGEDDELVRNSRFSSILDPAKAVKKAKEAEKAKGPTCYVCGGLNCPGGYRDHISKLWLCTNCRHREKIGPVECSVCGQHSPGTGYAANGLWMCTGCRSPTTPKEVPPSPKLSRKATSKPKASRPPIPRGVDKAEGEDIKYCECDNPCPPIKIFDAERVSICPDCHRRLTPFPVIPSQSASRQASLASKGVPISEYDSDHLYSDDSYETRATTPAPQRPIGLGITFQDSEEEEEEEPRPTPPLKDSKYYRDSSTLPAMDYNQSYLHKPGSKHPYAPSPAPKMRKASVSFAQDLPKPSSKPSLKQRQEQNQPFNPTTYPYPSPPATPRALHRPRPTSSVYPADEPATDFPYPPPPIPQEFAHRPKRSSPVNPGMLSKAALARKEPASPRSQSSPTSTDGGRTGLNRRSSCGKRVNSAVAQVINVDADFLTPLATDAKVETGEEDHAGELGREREGDGTFVERAAVASGYGNAPIERFGVDGLSLDRSLLSKGASMARIRGLSQRRSQSDIQRFIWSVLSTTSR</sequence>
<evidence type="ECO:0000313" key="3">
    <source>
        <dbReference type="Proteomes" id="UP000664203"/>
    </source>
</evidence>
<dbReference type="AlphaFoldDB" id="A0A8H3EHT3"/>
<feature type="compositionally biased region" description="Polar residues" evidence="1">
    <location>
        <begin position="99"/>
        <end position="114"/>
    </location>
</feature>
<organism evidence="2 3">
    <name type="scientific">Alectoria fallacina</name>
    <dbReference type="NCBI Taxonomy" id="1903189"/>
    <lineage>
        <taxon>Eukaryota</taxon>
        <taxon>Fungi</taxon>
        <taxon>Dikarya</taxon>
        <taxon>Ascomycota</taxon>
        <taxon>Pezizomycotina</taxon>
        <taxon>Lecanoromycetes</taxon>
        <taxon>OSLEUM clade</taxon>
        <taxon>Lecanoromycetidae</taxon>
        <taxon>Lecanorales</taxon>
        <taxon>Lecanorineae</taxon>
        <taxon>Parmeliaceae</taxon>
        <taxon>Alectoria</taxon>
    </lineage>
</organism>
<feature type="compositionally biased region" description="Polar residues" evidence="1">
    <location>
        <begin position="566"/>
        <end position="579"/>
    </location>
</feature>
<feature type="compositionally biased region" description="Polar residues" evidence="1">
    <location>
        <begin position="702"/>
        <end position="713"/>
    </location>
</feature>
<comment type="caution">
    <text evidence="2">The sequence shown here is derived from an EMBL/GenBank/DDBJ whole genome shotgun (WGS) entry which is preliminary data.</text>
</comment>
<evidence type="ECO:0000313" key="2">
    <source>
        <dbReference type="EMBL" id="CAF9905553.1"/>
    </source>
</evidence>
<name>A0A8H3EHT3_9LECA</name>
<dbReference type="EMBL" id="CAJPDR010000012">
    <property type="protein sequence ID" value="CAF9905553.1"/>
    <property type="molecule type" value="Genomic_DNA"/>
</dbReference>
<feature type="region of interest" description="Disordered" evidence="1">
    <location>
        <begin position="492"/>
        <end position="726"/>
    </location>
</feature>
<feature type="compositionally biased region" description="Basic residues" evidence="1">
    <location>
        <begin position="427"/>
        <end position="437"/>
    </location>
</feature>
<feature type="compositionally biased region" description="Polar residues" evidence="1">
    <location>
        <begin position="613"/>
        <end position="628"/>
    </location>
</feature>
<dbReference type="OrthoDB" id="5379238at2759"/>
<feature type="compositionally biased region" description="Polar residues" evidence="1">
    <location>
        <begin position="36"/>
        <end position="45"/>
    </location>
</feature>
<feature type="compositionally biased region" description="Polar residues" evidence="1">
    <location>
        <begin position="1"/>
        <end position="11"/>
    </location>
</feature>
<protein>
    <submittedName>
        <fullName evidence="2">Uncharacterized protein</fullName>
    </submittedName>
</protein>
<dbReference type="Proteomes" id="UP000664203">
    <property type="component" value="Unassembled WGS sequence"/>
</dbReference>
<feature type="region of interest" description="Disordered" evidence="1">
    <location>
        <begin position="257"/>
        <end position="290"/>
    </location>
</feature>
<feature type="compositionally biased region" description="Basic and acidic residues" evidence="1">
    <location>
        <begin position="215"/>
        <end position="228"/>
    </location>
</feature>
<feature type="region of interest" description="Disordered" evidence="1">
    <location>
        <begin position="168"/>
        <end position="241"/>
    </location>
</feature>
<keyword evidence="3" id="KW-1185">Reference proteome</keyword>
<accession>A0A8H3EHT3</accession>
<proteinExistence type="predicted"/>
<feature type="region of interest" description="Disordered" evidence="1">
    <location>
        <begin position="1"/>
        <end position="65"/>
    </location>
</feature>
<feature type="compositionally biased region" description="Basic and acidic residues" evidence="1">
    <location>
        <begin position="168"/>
        <end position="207"/>
    </location>
</feature>
<evidence type="ECO:0000256" key="1">
    <source>
        <dbReference type="SAM" id="MobiDB-lite"/>
    </source>
</evidence>
<feature type="compositionally biased region" description="Basic and acidic residues" evidence="1">
    <location>
        <begin position="278"/>
        <end position="290"/>
    </location>
</feature>
<feature type="compositionally biased region" description="Low complexity" evidence="1">
    <location>
        <begin position="492"/>
        <end position="503"/>
    </location>
</feature>